<dbReference type="CDD" id="cd04164">
    <property type="entry name" value="trmE"/>
    <property type="match status" value="1"/>
</dbReference>
<feature type="binding site" evidence="6">
    <location>
        <position position="249"/>
    </location>
    <ligand>
        <name>K(+)</name>
        <dbReference type="ChEBI" id="CHEBI:29103"/>
    </ligand>
</feature>
<dbReference type="InterPro" id="IPR031168">
    <property type="entry name" value="G_TrmE"/>
</dbReference>
<dbReference type="EC" id="3.6.-.-" evidence="6"/>
<dbReference type="Pfam" id="PF12631">
    <property type="entry name" value="MnmE_helical"/>
    <property type="match status" value="1"/>
</dbReference>
<name>A0A1N6W839_9RHOO</name>
<evidence type="ECO:0000259" key="9">
    <source>
        <dbReference type="PROSITE" id="PS51709"/>
    </source>
</evidence>
<evidence type="ECO:0000256" key="4">
    <source>
        <dbReference type="ARBA" id="ARBA00022958"/>
    </source>
</evidence>
<dbReference type="NCBIfam" id="TIGR00450">
    <property type="entry name" value="mnmE_trmE_thdF"/>
    <property type="match status" value="1"/>
</dbReference>
<dbReference type="InterPro" id="IPR027368">
    <property type="entry name" value="MnmE_dom2"/>
</dbReference>
<feature type="binding site" evidence="6">
    <location>
        <position position="230"/>
    </location>
    <ligand>
        <name>K(+)</name>
        <dbReference type="ChEBI" id="CHEBI:29103"/>
    </ligand>
</feature>
<keyword evidence="2 6" id="KW-0819">tRNA processing</keyword>
<dbReference type="SUPFAM" id="SSF52540">
    <property type="entry name" value="P-loop containing nucleoside triphosphate hydrolases"/>
    <property type="match status" value="1"/>
</dbReference>
<dbReference type="GO" id="GO:0046872">
    <property type="term" value="F:metal ion binding"/>
    <property type="evidence" value="ECO:0007669"/>
    <property type="project" value="UniProtKB-KW"/>
</dbReference>
<feature type="binding site" evidence="6">
    <location>
        <begin position="249"/>
        <end position="255"/>
    </location>
    <ligand>
        <name>GTP</name>
        <dbReference type="ChEBI" id="CHEBI:37565"/>
    </ligand>
</feature>
<reference evidence="11" key="1">
    <citation type="submission" date="2017-01" db="EMBL/GenBank/DDBJ databases">
        <authorList>
            <person name="Varghese N."/>
            <person name="Submissions S."/>
        </authorList>
    </citation>
    <scope>NUCLEOTIDE SEQUENCE [LARGE SCALE GENOMIC DNA]</scope>
    <source>
        <strain evidence="11">ATCC 51758</strain>
    </source>
</reference>
<dbReference type="Gene3D" id="3.40.50.300">
    <property type="entry name" value="P-loop containing nucleotide triphosphate hydrolases"/>
    <property type="match status" value="1"/>
</dbReference>
<feature type="binding site" evidence="6">
    <location>
        <position position="124"/>
    </location>
    <ligand>
        <name>(6S)-5-formyl-5,6,7,8-tetrahydrofolate</name>
        <dbReference type="ChEBI" id="CHEBI:57457"/>
    </ligand>
</feature>
<dbReference type="InterPro" id="IPR018948">
    <property type="entry name" value="GTP-bd_TrmE_N"/>
</dbReference>
<keyword evidence="6" id="KW-0460">Magnesium</keyword>
<dbReference type="GO" id="GO:0005525">
    <property type="term" value="F:GTP binding"/>
    <property type="evidence" value="ECO:0007669"/>
    <property type="project" value="UniProtKB-UniRule"/>
</dbReference>
<evidence type="ECO:0000256" key="8">
    <source>
        <dbReference type="SAM" id="Coils"/>
    </source>
</evidence>
<accession>A0A1N6W839</accession>
<keyword evidence="6" id="KW-0378">Hydrolase</keyword>
<feature type="binding site" evidence="6">
    <location>
        <position position="255"/>
    </location>
    <ligand>
        <name>Mg(2+)</name>
        <dbReference type="ChEBI" id="CHEBI:18420"/>
    </ligand>
</feature>
<dbReference type="PANTHER" id="PTHR42714">
    <property type="entry name" value="TRNA MODIFICATION GTPASE GTPBP3"/>
    <property type="match status" value="1"/>
</dbReference>
<evidence type="ECO:0000256" key="7">
    <source>
        <dbReference type="RuleBase" id="RU003313"/>
    </source>
</evidence>
<comment type="function">
    <text evidence="6">Exhibits a very high intrinsic GTPase hydrolysis rate. Involved in the addition of a carboxymethylaminomethyl (cmnm) group at the wobble position (U34) of certain tRNAs, forming tRNA-cmnm(5)s(2)U34.</text>
</comment>
<dbReference type="Pfam" id="PF01926">
    <property type="entry name" value="MMR_HSR1"/>
    <property type="match status" value="1"/>
</dbReference>
<dbReference type="CDD" id="cd14858">
    <property type="entry name" value="TrmE_N"/>
    <property type="match status" value="1"/>
</dbReference>
<dbReference type="GO" id="GO:0002098">
    <property type="term" value="P:tRNA wobble uridine modification"/>
    <property type="evidence" value="ECO:0007669"/>
    <property type="project" value="TreeGrafter"/>
</dbReference>
<feature type="binding site" evidence="6">
    <location>
        <position position="234"/>
    </location>
    <ligand>
        <name>Mg(2+)</name>
        <dbReference type="ChEBI" id="CHEBI:18420"/>
    </ligand>
</feature>
<evidence type="ECO:0000256" key="6">
    <source>
        <dbReference type="HAMAP-Rule" id="MF_00379"/>
    </source>
</evidence>
<gene>
    <name evidence="6" type="primary">mnmE</name>
    <name evidence="6" type="synonym">trmE</name>
    <name evidence="10" type="ORF">SAMN05421829_107164</name>
</gene>
<dbReference type="NCBIfam" id="NF003661">
    <property type="entry name" value="PRK05291.1-3"/>
    <property type="match status" value="1"/>
</dbReference>
<dbReference type="Gene3D" id="1.20.120.430">
    <property type="entry name" value="tRNA modification GTPase MnmE domain 2"/>
    <property type="match status" value="1"/>
</dbReference>
<dbReference type="Pfam" id="PF10396">
    <property type="entry name" value="TrmE_N"/>
    <property type="match status" value="1"/>
</dbReference>
<feature type="binding site" evidence="6">
    <location>
        <position position="254"/>
    </location>
    <ligand>
        <name>K(+)</name>
        <dbReference type="ChEBI" id="CHEBI:29103"/>
    </ligand>
</feature>
<dbReference type="HAMAP" id="MF_00379">
    <property type="entry name" value="GTPase_MnmE"/>
    <property type="match status" value="1"/>
</dbReference>
<evidence type="ECO:0000256" key="3">
    <source>
        <dbReference type="ARBA" id="ARBA00022741"/>
    </source>
</evidence>
<dbReference type="RefSeq" id="WP_076602451.1">
    <property type="nucleotide sequence ID" value="NZ_FTMD01000007.1"/>
</dbReference>
<dbReference type="OrthoDB" id="9805918at2"/>
<organism evidence="10 11">
    <name type="scientific">Aromatoleum tolulyticum</name>
    <dbReference type="NCBI Taxonomy" id="34027"/>
    <lineage>
        <taxon>Bacteria</taxon>
        <taxon>Pseudomonadati</taxon>
        <taxon>Pseudomonadota</taxon>
        <taxon>Betaproteobacteria</taxon>
        <taxon>Rhodocyclales</taxon>
        <taxon>Rhodocyclaceae</taxon>
        <taxon>Aromatoleum</taxon>
    </lineage>
</organism>
<comment type="subunit">
    <text evidence="6">Homodimer. Heterotetramer of two MnmE and two MnmG subunits.</text>
</comment>
<keyword evidence="3 6" id="KW-0547">Nucleotide-binding</keyword>
<evidence type="ECO:0000256" key="5">
    <source>
        <dbReference type="ARBA" id="ARBA00023134"/>
    </source>
</evidence>
<feature type="binding site" evidence="6">
    <location>
        <position position="451"/>
    </location>
    <ligand>
        <name>(6S)-5-formyl-5,6,7,8-tetrahydrofolate</name>
        <dbReference type="ChEBI" id="CHEBI:57457"/>
    </ligand>
</feature>
<dbReference type="NCBIfam" id="TIGR00231">
    <property type="entry name" value="small_GTP"/>
    <property type="match status" value="1"/>
</dbReference>
<evidence type="ECO:0000256" key="2">
    <source>
        <dbReference type="ARBA" id="ARBA00022694"/>
    </source>
</evidence>
<dbReference type="PROSITE" id="PS51709">
    <property type="entry name" value="G_TRME"/>
    <property type="match status" value="1"/>
</dbReference>
<dbReference type="InterPro" id="IPR025867">
    <property type="entry name" value="MnmE_helical"/>
</dbReference>
<feature type="binding site" evidence="6">
    <location>
        <begin position="230"/>
        <end position="235"/>
    </location>
    <ligand>
        <name>GTP</name>
        <dbReference type="ChEBI" id="CHEBI:37565"/>
    </ligand>
</feature>
<comment type="cofactor">
    <cofactor evidence="6">
        <name>K(+)</name>
        <dbReference type="ChEBI" id="CHEBI:29103"/>
    </cofactor>
    <text evidence="6">Binds 1 potassium ion per subunit.</text>
</comment>
<keyword evidence="8" id="KW-0175">Coiled coil</keyword>
<dbReference type="SUPFAM" id="SSF116878">
    <property type="entry name" value="TrmE connector domain"/>
    <property type="match status" value="1"/>
</dbReference>
<dbReference type="PANTHER" id="PTHR42714:SF2">
    <property type="entry name" value="TRNA MODIFICATION GTPASE GTPBP3, MITOCHONDRIAL"/>
    <property type="match status" value="1"/>
</dbReference>
<dbReference type="AlphaFoldDB" id="A0A1N6W839"/>
<dbReference type="GO" id="GO:0030488">
    <property type="term" value="P:tRNA methylation"/>
    <property type="evidence" value="ECO:0007669"/>
    <property type="project" value="TreeGrafter"/>
</dbReference>
<dbReference type="Gene3D" id="3.30.1360.120">
    <property type="entry name" value="Probable tRNA modification gtpase trme, domain 1"/>
    <property type="match status" value="1"/>
</dbReference>
<dbReference type="InterPro" id="IPR005225">
    <property type="entry name" value="Small_GTP-bd"/>
</dbReference>
<keyword evidence="4 6" id="KW-0630">Potassium</keyword>
<sequence>MESPARSLPDTIAAVATAPGRGGIGVIRVSGAALVPMARALTGKTPEPRSAGFARFLDGEGRAIDEGLLLYFPAPNSFTGEDVLELQGHGGPVVMQMLLARCVELGARLAEPGEFSRRAFLNGKMDLAQAEAVADLIEASTVAAARSALRSLSGAFSDEMHRITDALIDLRMLVEATLDFPEEEVEFLEKARALERLEGIRSQLVDVLERARQGALLRTGMNVVLVGRPNVGKSSLLNCLAGEERAIVTEIAGTTRDALRETIAIEGIPIHVIDTAGLRETEDPVEKIGVERTWREIGRADVILRLVDARTGAGESDEAIDAALPAGVERITVHNKIDLCGIAPGCSETDGKVSVYLSAQRGEGVDLLRTELLRVAGWHAHGEDVVLARERHLVALRAALAHVEAAQGQSAALELFAEELRQAQERIGEITGEFTADDLLGVIFSRFCIGK</sequence>
<dbReference type="InterPro" id="IPR006073">
    <property type="entry name" value="GTP-bd"/>
</dbReference>
<evidence type="ECO:0000313" key="11">
    <source>
        <dbReference type="Proteomes" id="UP000186819"/>
    </source>
</evidence>
<dbReference type="Proteomes" id="UP000186819">
    <property type="component" value="Unassembled WGS sequence"/>
</dbReference>
<keyword evidence="6" id="KW-0963">Cytoplasm</keyword>
<comment type="similarity">
    <text evidence="1 6 7">Belongs to the TRAFAC class TrmE-Era-EngA-EngB-Septin-like GTPase superfamily. TrmE GTPase family.</text>
</comment>
<dbReference type="GO" id="GO:0003924">
    <property type="term" value="F:GTPase activity"/>
    <property type="evidence" value="ECO:0007669"/>
    <property type="project" value="UniProtKB-UniRule"/>
</dbReference>
<dbReference type="InterPro" id="IPR027417">
    <property type="entry name" value="P-loop_NTPase"/>
</dbReference>
<protein>
    <recommendedName>
        <fullName evidence="6">tRNA modification GTPase MnmE</fullName>
        <ecNumber evidence="6">3.6.-.-</ecNumber>
    </recommendedName>
</protein>
<dbReference type="EMBL" id="FTMD01000007">
    <property type="protein sequence ID" value="SIQ86291.1"/>
    <property type="molecule type" value="Genomic_DNA"/>
</dbReference>
<dbReference type="InterPro" id="IPR004520">
    <property type="entry name" value="GTPase_MnmE"/>
</dbReference>
<evidence type="ECO:0000313" key="10">
    <source>
        <dbReference type="EMBL" id="SIQ86291.1"/>
    </source>
</evidence>
<feature type="coiled-coil region" evidence="8">
    <location>
        <begin position="406"/>
        <end position="433"/>
    </location>
</feature>
<dbReference type="GO" id="GO:0005829">
    <property type="term" value="C:cytosol"/>
    <property type="evidence" value="ECO:0007669"/>
    <property type="project" value="TreeGrafter"/>
</dbReference>
<proteinExistence type="inferred from homology"/>
<dbReference type="STRING" id="34027.SAMN05421829_107164"/>
<feature type="binding site" evidence="6">
    <location>
        <begin position="274"/>
        <end position="277"/>
    </location>
    <ligand>
        <name>GTP</name>
        <dbReference type="ChEBI" id="CHEBI:37565"/>
    </ligand>
</feature>
<keyword evidence="11" id="KW-1185">Reference proteome</keyword>
<evidence type="ECO:0000256" key="1">
    <source>
        <dbReference type="ARBA" id="ARBA00011043"/>
    </source>
</evidence>
<keyword evidence="6" id="KW-0479">Metal-binding</keyword>
<feature type="binding site" evidence="6">
    <location>
        <position position="85"/>
    </location>
    <ligand>
        <name>(6S)-5-formyl-5,6,7,8-tetrahydrofolate</name>
        <dbReference type="ChEBI" id="CHEBI:57457"/>
    </ligand>
</feature>
<dbReference type="InterPro" id="IPR027266">
    <property type="entry name" value="TrmE/GcvT-like"/>
</dbReference>
<comment type="caution">
    <text evidence="6">Lacks conserved residue(s) required for the propagation of feature annotation.</text>
</comment>
<feature type="binding site" evidence="6">
    <location>
        <position position="251"/>
    </location>
    <ligand>
        <name>K(+)</name>
        <dbReference type="ChEBI" id="CHEBI:29103"/>
    </ligand>
</feature>
<feature type="binding site" evidence="6">
    <location>
        <position position="28"/>
    </location>
    <ligand>
        <name>(6S)-5-formyl-5,6,7,8-tetrahydrofolate</name>
        <dbReference type="ChEBI" id="CHEBI:57457"/>
    </ligand>
</feature>
<comment type="subcellular location">
    <subcellularLocation>
        <location evidence="6">Cytoplasm</location>
    </subcellularLocation>
</comment>
<keyword evidence="5 6" id="KW-0342">GTP-binding</keyword>
<feature type="domain" description="TrmE-type G" evidence="9">
    <location>
        <begin position="220"/>
        <end position="377"/>
    </location>
</feature>